<keyword evidence="4" id="KW-1185">Reference proteome</keyword>
<organism evidence="3 4">
    <name type="scientific">Metarhizium brunneum</name>
    <dbReference type="NCBI Taxonomy" id="500148"/>
    <lineage>
        <taxon>Eukaryota</taxon>
        <taxon>Fungi</taxon>
        <taxon>Dikarya</taxon>
        <taxon>Ascomycota</taxon>
        <taxon>Pezizomycotina</taxon>
        <taxon>Sordariomycetes</taxon>
        <taxon>Hypocreomycetidae</taxon>
        <taxon>Hypocreales</taxon>
        <taxon>Clavicipitaceae</taxon>
        <taxon>Metarhizium</taxon>
    </lineage>
</organism>
<keyword evidence="3" id="KW-0808">Transferase</keyword>
<gene>
    <name evidence="3" type="primary">MTFMT</name>
    <name evidence="3" type="ORF">G6M90_00g074250</name>
</gene>
<evidence type="ECO:0000259" key="2">
    <source>
        <dbReference type="Pfam" id="PF00551"/>
    </source>
</evidence>
<dbReference type="GO" id="GO:0004479">
    <property type="term" value="F:methionyl-tRNA formyltransferase activity"/>
    <property type="evidence" value="ECO:0007669"/>
    <property type="project" value="UniProtKB-EC"/>
</dbReference>
<dbReference type="Gene3D" id="3.40.50.12230">
    <property type="match status" value="1"/>
</dbReference>
<dbReference type="Pfam" id="PF00551">
    <property type="entry name" value="Formyl_trans_N"/>
    <property type="match status" value="1"/>
</dbReference>
<dbReference type="SUPFAM" id="SSF53328">
    <property type="entry name" value="Formyltransferase"/>
    <property type="match status" value="1"/>
</dbReference>
<feature type="domain" description="Formyl transferase N-terminal" evidence="2">
    <location>
        <begin position="35"/>
        <end position="217"/>
    </location>
</feature>
<dbReference type="OrthoDB" id="10268103at2759"/>
<sequence>MFRLINRAQARLRLPPPYAPFQRRHSSRKASDPLRILFCGSDAFSCESLRALHREHVKNRALVEALDVMVLPGRRTGRGLRTVREVPCKILAEQLNLPIHQRETFRKWDLPDGTNLVIVVSFGLFVPPRILASAKYGGLNVHPSLLPDLRGPAPIHHALLRGDTHMGVSLQTLDDRAFDHGTILAQSPAPGMPIAPDASFQEVLSAVAVEGAEMLIQGLRDGVHVAPREDVGWKAAALQGKQLVHAPKITKADGQIHWSAWTAEQFARRVRVLGSVWTHAVSDRGVRKRVIFLDAGPVAQGDVLRQGGEGRLVCEHEGADEKRAGRHEMKVVLQQDGSCLIGIPGDSWIRVEKVKVDGKPEQMAAIALGNFVR</sequence>
<dbReference type="Proteomes" id="UP000510686">
    <property type="component" value="Chromosome 4"/>
</dbReference>
<dbReference type="AlphaFoldDB" id="A0A7D5Z8N1"/>
<dbReference type="PANTHER" id="PTHR11138">
    <property type="entry name" value="METHIONYL-TRNA FORMYLTRANSFERASE"/>
    <property type="match status" value="1"/>
</dbReference>
<dbReference type="RefSeq" id="XP_014545641.2">
    <property type="nucleotide sequence ID" value="XM_014690155.2"/>
</dbReference>
<name>A0A7D5Z8N1_9HYPO</name>
<protein>
    <recommendedName>
        <fullName evidence="1">methionyl-tRNA formyltransferase</fullName>
        <ecNumber evidence="1">2.1.2.9</ecNumber>
    </recommendedName>
</protein>
<evidence type="ECO:0000313" key="3">
    <source>
        <dbReference type="EMBL" id="QLI70468.1"/>
    </source>
</evidence>
<dbReference type="InterPro" id="IPR036477">
    <property type="entry name" value="Formyl_transf_N_sf"/>
</dbReference>
<dbReference type="GeneID" id="26241674"/>
<proteinExistence type="predicted"/>
<dbReference type="PANTHER" id="PTHR11138:SF5">
    <property type="entry name" value="METHIONYL-TRNA FORMYLTRANSFERASE, MITOCHONDRIAL"/>
    <property type="match status" value="1"/>
</dbReference>
<dbReference type="GO" id="GO:0005739">
    <property type="term" value="C:mitochondrion"/>
    <property type="evidence" value="ECO:0007669"/>
    <property type="project" value="TreeGrafter"/>
</dbReference>
<dbReference type="CDD" id="cd08646">
    <property type="entry name" value="FMT_core_Met-tRNA-FMT_N"/>
    <property type="match status" value="1"/>
</dbReference>
<reference evidence="3 4" key="1">
    <citation type="submission" date="2020-07" db="EMBL/GenBank/DDBJ databases">
        <title>Telomere length de novo assembly of all 7 chromosomes of the fungus, Metarhizium brunneum, using a novel assembly pipeline.</title>
        <authorList>
            <person name="Saud z."/>
            <person name="Kortsinoglou A."/>
            <person name="Kouvelis V.N."/>
            <person name="Butt T.M."/>
        </authorList>
    </citation>
    <scope>NUCLEOTIDE SEQUENCE [LARGE SCALE GENOMIC DNA]</scope>
    <source>
        <strain evidence="3 4">4556</strain>
    </source>
</reference>
<dbReference type="EC" id="2.1.2.9" evidence="1"/>
<dbReference type="InterPro" id="IPR002376">
    <property type="entry name" value="Formyl_transf_N"/>
</dbReference>
<accession>A0A7D5Z8N1</accession>
<dbReference type="InterPro" id="IPR041711">
    <property type="entry name" value="Met-tRNA-FMT_N"/>
</dbReference>
<dbReference type="KEGG" id="mbrn:26241674"/>
<evidence type="ECO:0000313" key="4">
    <source>
        <dbReference type="Proteomes" id="UP000510686"/>
    </source>
</evidence>
<dbReference type="EMBL" id="CP058935">
    <property type="protein sequence ID" value="QLI70468.1"/>
    <property type="molecule type" value="Genomic_DNA"/>
</dbReference>
<evidence type="ECO:0000256" key="1">
    <source>
        <dbReference type="ARBA" id="ARBA00012261"/>
    </source>
</evidence>